<evidence type="ECO:0000256" key="1">
    <source>
        <dbReference type="ARBA" id="ARBA00004761"/>
    </source>
</evidence>
<dbReference type="EC" id="4.1.3.42" evidence="6"/>
<dbReference type="GO" id="GO:0008675">
    <property type="term" value="F:2-dehydro-3-deoxy-phosphogluconate aldolase activity"/>
    <property type="evidence" value="ECO:0007669"/>
    <property type="project" value="UniProtKB-EC"/>
</dbReference>
<keyword evidence="7" id="KW-1185">Reference proteome</keyword>
<dbReference type="Pfam" id="PF01081">
    <property type="entry name" value="Aldolase"/>
    <property type="match status" value="1"/>
</dbReference>
<dbReference type="InterPro" id="IPR013785">
    <property type="entry name" value="Aldolase_TIM"/>
</dbReference>
<reference evidence="6 7" key="1">
    <citation type="submission" date="2020-03" db="EMBL/GenBank/DDBJ databases">
        <title>Genomic Encyclopedia of Type Strains, Phase IV (KMG-IV): sequencing the most valuable type-strain genomes for metagenomic binning, comparative biology and taxonomic classification.</title>
        <authorList>
            <person name="Goeker M."/>
        </authorList>
    </citation>
    <scope>NUCLEOTIDE SEQUENCE [LARGE SCALE GENOMIC DNA]</scope>
    <source>
        <strain evidence="6 7">DSM 102865</strain>
    </source>
</reference>
<comment type="caution">
    <text evidence="6">The sequence shown here is derived from an EMBL/GenBank/DDBJ whole genome shotgun (WGS) entry which is preliminary data.</text>
</comment>
<comment type="similarity">
    <text evidence="2">Belongs to the KHG/KDPG aldolase family.</text>
</comment>
<dbReference type="InterPro" id="IPR000887">
    <property type="entry name" value="Aldlse_KDPG_KHG"/>
</dbReference>
<dbReference type="EC" id="4.1.2.14" evidence="6"/>
<comment type="pathway">
    <text evidence="1">Carbohydrate acid metabolism.</text>
</comment>
<dbReference type="Gene3D" id="3.20.20.70">
    <property type="entry name" value="Aldolase class I"/>
    <property type="match status" value="1"/>
</dbReference>
<keyword evidence="5" id="KW-0119">Carbohydrate metabolism</keyword>
<comment type="subunit">
    <text evidence="3">Homotrimer.</text>
</comment>
<dbReference type="EMBL" id="JAASQJ010000003">
    <property type="protein sequence ID" value="NIJ54163.1"/>
    <property type="molecule type" value="Genomic_DNA"/>
</dbReference>
<evidence type="ECO:0000256" key="3">
    <source>
        <dbReference type="ARBA" id="ARBA00011233"/>
    </source>
</evidence>
<protein>
    <submittedName>
        <fullName evidence="6">2-dehydro-3-deoxyphosphogluconate aldolase/(4S)-4-hydroxy-2-oxoglutarate aldolase</fullName>
        <ecNumber evidence="6">4.1.2.14</ecNumber>
        <ecNumber evidence="6">4.1.3.42</ecNumber>
    </submittedName>
</protein>
<evidence type="ECO:0000256" key="4">
    <source>
        <dbReference type="ARBA" id="ARBA00023239"/>
    </source>
</evidence>
<evidence type="ECO:0000256" key="2">
    <source>
        <dbReference type="ARBA" id="ARBA00006906"/>
    </source>
</evidence>
<keyword evidence="4 6" id="KW-0456">Lyase</keyword>
<dbReference type="NCBIfam" id="TIGR01182">
    <property type="entry name" value="eda"/>
    <property type="match status" value="1"/>
</dbReference>
<evidence type="ECO:0000256" key="5">
    <source>
        <dbReference type="ARBA" id="ARBA00023277"/>
    </source>
</evidence>
<dbReference type="PANTHER" id="PTHR30246:SF1">
    <property type="entry name" value="2-DEHYDRO-3-DEOXY-6-PHOSPHOGALACTONATE ALDOLASE-RELATED"/>
    <property type="match status" value="1"/>
</dbReference>
<dbReference type="GO" id="GO:0106009">
    <property type="term" value="F:(4S)-4-hydroxy-2-oxoglutarate aldolase activity"/>
    <property type="evidence" value="ECO:0007669"/>
    <property type="project" value="UniProtKB-EC"/>
</dbReference>
<dbReference type="PANTHER" id="PTHR30246">
    <property type="entry name" value="2-KETO-3-DEOXY-6-PHOSPHOGLUCONATE ALDOLASE"/>
    <property type="match status" value="1"/>
</dbReference>
<dbReference type="Proteomes" id="UP001179181">
    <property type="component" value="Unassembled WGS sequence"/>
</dbReference>
<sequence>MSQNRFSEALFSKAPLVGIIRNVALEDLKQILPIYREAGLTTVEITMNTAGATEMIRYAIENEGKGLNIGAGTVCTKDDLEAALEAGAQFIVTPVINKRVIKSCVKKNIPIFPGAFTPTEIYNAWTLGATMVKIYPATSLGPGYIKDLKAPMNQLKLLPTGGVGLENMSEFLEAGANGLGIGGQLFDKKLIEDKNWEGLKNHFRQFVQKLSF</sequence>
<accession>A0ABX0UNZ0</accession>
<evidence type="ECO:0000313" key="6">
    <source>
        <dbReference type="EMBL" id="NIJ54163.1"/>
    </source>
</evidence>
<dbReference type="SUPFAM" id="SSF51569">
    <property type="entry name" value="Aldolase"/>
    <property type="match status" value="1"/>
</dbReference>
<name>A0ABX0UNZ0_9BACT</name>
<dbReference type="CDD" id="cd00452">
    <property type="entry name" value="KDPG_aldolase"/>
    <property type="match status" value="1"/>
</dbReference>
<gene>
    <name evidence="6" type="ORF">FHS68_003345</name>
</gene>
<dbReference type="RefSeq" id="WP_167271979.1">
    <property type="nucleotide sequence ID" value="NZ_JAASQJ010000003.1"/>
</dbReference>
<evidence type="ECO:0000313" key="7">
    <source>
        <dbReference type="Proteomes" id="UP001179181"/>
    </source>
</evidence>
<proteinExistence type="inferred from homology"/>
<organism evidence="6 7">
    <name type="scientific">Dyadobacter arcticus</name>
    <dbReference type="NCBI Taxonomy" id="1078754"/>
    <lineage>
        <taxon>Bacteria</taxon>
        <taxon>Pseudomonadati</taxon>
        <taxon>Bacteroidota</taxon>
        <taxon>Cytophagia</taxon>
        <taxon>Cytophagales</taxon>
        <taxon>Spirosomataceae</taxon>
        <taxon>Dyadobacter</taxon>
    </lineage>
</organism>